<name>A0ABR8VU64_9GAMM</name>
<gene>
    <name evidence="2" type="ORF">H9629_02980</name>
</gene>
<proteinExistence type="predicted"/>
<evidence type="ECO:0000256" key="1">
    <source>
        <dbReference type="SAM" id="Phobius"/>
    </source>
</evidence>
<dbReference type="RefSeq" id="WP_191730523.1">
    <property type="nucleotide sequence ID" value="NZ_JACSPT010000002.1"/>
</dbReference>
<reference evidence="2 3" key="1">
    <citation type="submission" date="2020-08" db="EMBL/GenBank/DDBJ databases">
        <title>A Genomic Blueprint of the Chicken Gut Microbiome.</title>
        <authorList>
            <person name="Gilroy R."/>
            <person name="Ravi A."/>
            <person name="Getino M."/>
            <person name="Pursley I."/>
            <person name="Horton D.L."/>
            <person name="Alikhan N.-F."/>
            <person name="Baker D."/>
            <person name="Gharbi K."/>
            <person name="Hall N."/>
            <person name="Watson M."/>
            <person name="Adriaenssens E.M."/>
            <person name="Foster-Nyarko E."/>
            <person name="Jarju S."/>
            <person name="Secka A."/>
            <person name="Antonio M."/>
            <person name="Oren A."/>
            <person name="Chaudhuri R."/>
            <person name="La Ragione R.M."/>
            <person name="Hildebrand F."/>
            <person name="Pallen M.J."/>
        </authorList>
    </citation>
    <scope>NUCLEOTIDE SEQUENCE [LARGE SCALE GENOMIC DNA]</scope>
    <source>
        <strain evidence="2 3">Sa1BUA6</strain>
    </source>
</reference>
<organism evidence="2 3">
    <name type="scientific">Acinetobacter pecorum</name>
    <dbReference type="NCBI Taxonomy" id="2762215"/>
    <lineage>
        <taxon>Bacteria</taxon>
        <taxon>Pseudomonadati</taxon>
        <taxon>Pseudomonadota</taxon>
        <taxon>Gammaproteobacteria</taxon>
        <taxon>Moraxellales</taxon>
        <taxon>Moraxellaceae</taxon>
        <taxon>Acinetobacter</taxon>
    </lineage>
</organism>
<protein>
    <recommendedName>
        <fullName evidence="4">Zinc ribbon domain-containing protein</fullName>
    </recommendedName>
</protein>
<evidence type="ECO:0008006" key="4">
    <source>
        <dbReference type="Google" id="ProtNLM"/>
    </source>
</evidence>
<comment type="caution">
    <text evidence="2">The sequence shown here is derived from an EMBL/GenBank/DDBJ whole genome shotgun (WGS) entry which is preliminary data.</text>
</comment>
<accession>A0ABR8VU64</accession>
<dbReference type="EMBL" id="JACSPT010000002">
    <property type="protein sequence ID" value="MBD8008312.1"/>
    <property type="molecule type" value="Genomic_DNA"/>
</dbReference>
<evidence type="ECO:0000313" key="3">
    <source>
        <dbReference type="Proteomes" id="UP000621930"/>
    </source>
</evidence>
<evidence type="ECO:0000313" key="2">
    <source>
        <dbReference type="EMBL" id="MBD8008312.1"/>
    </source>
</evidence>
<keyword evidence="1" id="KW-0472">Membrane</keyword>
<keyword evidence="1" id="KW-1133">Transmembrane helix</keyword>
<keyword evidence="1" id="KW-0812">Transmembrane</keyword>
<feature type="transmembrane region" description="Helical" evidence="1">
    <location>
        <begin position="31"/>
        <end position="48"/>
    </location>
</feature>
<dbReference type="Proteomes" id="UP000621930">
    <property type="component" value="Unassembled WGS sequence"/>
</dbReference>
<sequence length="221" mass="24138">MAIKPCKECGGPVSDKAESCPQCGAKQKKKTSFLAWVGLLLLVLYGIGTCAEKSADSKLSEAPSATASPNQAEGEDVADLQNWQYETSKDEMRGIESKFATTVSTNTVDFDFPYNGGSKLILTLRKRGSEVDVMVSITKGQILCGIQNCEAAFKFDGGAVQSITMSEPDNHSSDMLFVSYDKTESKIINQLKNSKKLVVEVPFYQEGKKQFTFDVSGLEWN</sequence>
<keyword evidence="3" id="KW-1185">Reference proteome</keyword>